<protein>
    <submittedName>
        <fullName evidence="1">Uncharacterized protein</fullName>
    </submittedName>
</protein>
<name>A0A1V3IJC8_9PAST</name>
<proteinExistence type="predicted"/>
<organism evidence="1 2">
    <name type="scientific">Rodentibacter rarus</name>
    <dbReference type="NCBI Taxonomy" id="1908260"/>
    <lineage>
        <taxon>Bacteria</taxon>
        <taxon>Pseudomonadati</taxon>
        <taxon>Pseudomonadota</taxon>
        <taxon>Gammaproteobacteria</taxon>
        <taxon>Pasteurellales</taxon>
        <taxon>Pasteurellaceae</taxon>
        <taxon>Rodentibacter</taxon>
    </lineage>
</organism>
<accession>A0A1V3IJC8</accession>
<evidence type="ECO:0000313" key="2">
    <source>
        <dbReference type="Proteomes" id="UP000189433"/>
    </source>
</evidence>
<dbReference type="RefSeq" id="WP_077417265.1">
    <property type="nucleotide sequence ID" value="NZ_MLHJ01000086.1"/>
</dbReference>
<keyword evidence="2" id="KW-1185">Reference proteome</keyword>
<sequence>MQILEREQPDKIITIDGNCVVSQVSFDYLHQCRDDTRPDVSLPQNGYLPFYEYALHKALKNIGIFHRTFNVQ</sequence>
<dbReference type="EMBL" id="MLHJ01000086">
    <property type="protein sequence ID" value="OOF41449.1"/>
    <property type="molecule type" value="Genomic_DNA"/>
</dbReference>
<dbReference type="OrthoDB" id="9789727at2"/>
<dbReference type="AlphaFoldDB" id="A0A1V3IJC8"/>
<evidence type="ECO:0000313" key="1">
    <source>
        <dbReference type="EMBL" id="OOF41449.1"/>
    </source>
</evidence>
<reference evidence="1 2" key="1">
    <citation type="submission" date="2016-10" db="EMBL/GenBank/DDBJ databases">
        <title>Rodentibacter gen. nov. and new species.</title>
        <authorList>
            <person name="Christensen H."/>
        </authorList>
    </citation>
    <scope>NUCLEOTIDE SEQUENCE [LARGE SCALE GENOMIC DNA]</scope>
    <source>
        <strain evidence="1 2">CCUG17206</strain>
    </source>
</reference>
<gene>
    <name evidence="1" type="ORF">BKK50_08520</name>
</gene>
<dbReference type="STRING" id="1908260.BKK50_08520"/>
<dbReference type="Proteomes" id="UP000189433">
    <property type="component" value="Unassembled WGS sequence"/>
</dbReference>
<comment type="caution">
    <text evidence="1">The sequence shown here is derived from an EMBL/GenBank/DDBJ whole genome shotgun (WGS) entry which is preliminary data.</text>
</comment>